<name>A0A0M3JQ03_ANISI</name>
<dbReference type="WBParaSite" id="ASIM_0000975401-mRNA-1">
    <property type="protein sequence ID" value="ASIM_0000975401-mRNA-1"/>
    <property type="gene ID" value="ASIM_0000975401"/>
</dbReference>
<proteinExistence type="predicted"/>
<evidence type="ECO:0000313" key="1">
    <source>
        <dbReference type="WBParaSite" id="ASIM_0000975401-mRNA-1"/>
    </source>
</evidence>
<organism evidence="1">
    <name type="scientific">Anisakis simplex</name>
    <name type="common">Herring worm</name>
    <dbReference type="NCBI Taxonomy" id="6269"/>
    <lineage>
        <taxon>Eukaryota</taxon>
        <taxon>Metazoa</taxon>
        <taxon>Ecdysozoa</taxon>
        <taxon>Nematoda</taxon>
        <taxon>Chromadorea</taxon>
        <taxon>Rhabditida</taxon>
        <taxon>Spirurina</taxon>
        <taxon>Ascaridomorpha</taxon>
        <taxon>Ascaridoidea</taxon>
        <taxon>Anisakidae</taxon>
        <taxon>Anisakis</taxon>
        <taxon>Anisakis simplex complex</taxon>
    </lineage>
</organism>
<reference evidence="1" key="1">
    <citation type="submission" date="2017-02" db="UniProtKB">
        <authorList>
            <consortium name="WormBaseParasite"/>
        </authorList>
    </citation>
    <scope>IDENTIFICATION</scope>
</reference>
<protein>
    <submittedName>
        <fullName evidence="1">BAR domain-containing protein</fullName>
    </submittedName>
</protein>
<dbReference type="AlphaFoldDB" id="A0A0M3JQ03"/>
<sequence length="61" mass="6805">LLYSSKRFGALVEDTMLARDSLLGCIGSAMATLNDVASTKMLIQKSDKSLKENKTRERELR</sequence>
<accession>A0A0M3JQ03</accession>